<dbReference type="Proteomes" id="UP001056386">
    <property type="component" value="Plasmid unnamed1"/>
</dbReference>
<name>A0ABY5BAS8_BURGL</name>
<evidence type="ECO:0000313" key="3">
    <source>
        <dbReference type="Proteomes" id="UP001056386"/>
    </source>
</evidence>
<geneLocation type="plasmid" evidence="2 3">
    <name>unnamed1</name>
</geneLocation>
<gene>
    <name evidence="2" type="ORF">NFI99_12560</name>
</gene>
<protein>
    <submittedName>
        <fullName evidence="2">Uncharacterized protein</fullName>
    </submittedName>
</protein>
<feature type="transmembrane region" description="Helical" evidence="1">
    <location>
        <begin position="6"/>
        <end position="24"/>
    </location>
</feature>
<sequence length="79" mass="8453">MSHLVAYLNIAGVVMGLIGGLMTYRFGLPNIDVLTSGAYSEFETTPEILRYQRLSKIGIASISAGFLLQLPAAIYSSIG</sequence>
<organism evidence="2 3">
    <name type="scientific">Burkholderia glumae</name>
    <name type="common">Pseudomonas glumae</name>
    <dbReference type="NCBI Taxonomy" id="337"/>
    <lineage>
        <taxon>Bacteria</taxon>
        <taxon>Pseudomonadati</taxon>
        <taxon>Pseudomonadota</taxon>
        <taxon>Betaproteobacteria</taxon>
        <taxon>Burkholderiales</taxon>
        <taxon>Burkholderiaceae</taxon>
        <taxon>Burkholderia</taxon>
    </lineage>
</organism>
<keyword evidence="1" id="KW-0812">Transmembrane</keyword>
<evidence type="ECO:0000313" key="2">
    <source>
        <dbReference type="EMBL" id="USS44117.1"/>
    </source>
</evidence>
<accession>A0ABY5BAS8</accession>
<keyword evidence="3" id="KW-1185">Reference proteome</keyword>
<proteinExistence type="predicted"/>
<keyword evidence="1" id="KW-0472">Membrane</keyword>
<keyword evidence="1" id="KW-1133">Transmembrane helix</keyword>
<dbReference type="RefSeq" id="WP_252836561.1">
    <property type="nucleotide sequence ID" value="NZ_CP033674.1"/>
</dbReference>
<reference evidence="2" key="1">
    <citation type="submission" date="2022-06" db="EMBL/GenBank/DDBJ databases">
        <title>Draft genome sequence of Burkholderia glumae strain GR20004 isolated from rice panicle showing bacterial panicle blight.</title>
        <authorList>
            <person name="Choi S.Y."/>
            <person name="Lee Y.H."/>
        </authorList>
    </citation>
    <scope>NUCLEOTIDE SEQUENCE</scope>
    <source>
        <strain evidence="2">GR20004</strain>
        <plasmid evidence="2">unnamed1</plasmid>
    </source>
</reference>
<dbReference type="EMBL" id="CP099584">
    <property type="protein sequence ID" value="USS44117.1"/>
    <property type="molecule type" value="Genomic_DNA"/>
</dbReference>
<evidence type="ECO:0000256" key="1">
    <source>
        <dbReference type="SAM" id="Phobius"/>
    </source>
</evidence>
<keyword evidence="2" id="KW-0614">Plasmid</keyword>